<dbReference type="EMBL" id="GBRH01159046">
    <property type="protein sequence ID" value="JAE38850.1"/>
    <property type="molecule type" value="Transcribed_RNA"/>
</dbReference>
<name>A0A0A9HNX3_ARUDO</name>
<organism evidence="1">
    <name type="scientific">Arundo donax</name>
    <name type="common">Giant reed</name>
    <name type="synonym">Donax arundinaceus</name>
    <dbReference type="NCBI Taxonomy" id="35708"/>
    <lineage>
        <taxon>Eukaryota</taxon>
        <taxon>Viridiplantae</taxon>
        <taxon>Streptophyta</taxon>
        <taxon>Embryophyta</taxon>
        <taxon>Tracheophyta</taxon>
        <taxon>Spermatophyta</taxon>
        <taxon>Magnoliopsida</taxon>
        <taxon>Liliopsida</taxon>
        <taxon>Poales</taxon>
        <taxon>Poaceae</taxon>
        <taxon>PACMAD clade</taxon>
        <taxon>Arundinoideae</taxon>
        <taxon>Arundineae</taxon>
        <taxon>Arundo</taxon>
    </lineage>
</organism>
<dbReference type="AlphaFoldDB" id="A0A0A9HNX3"/>
<sequence length="43" mass="4644">MGFISNVHAALFLLVLLAGSYVTRGKHLIFPSKVQFPSLSILG</sequence>
<reference evidence="1" key="2">
    <citation type="journal article" date="2015" name="Data Brief">
        <title>Shoot transcriptome of the giant reed, Arundo donax.</title>
        <authorList>
            <person name="Barrero R.A."/>
            <person name="Guerrero F.D."/>
            <person name="Moolhuijzen P."/>
            <person name="Goolsby J.A."/>
            <person name="Tidwell J."/>
            <person name="Bellgard S.E."/>
            <person name="Bellgard M.I."/>
        </authorList>
    </citation>
    <scope>NUCLEOTIDE SEQUENCE</scope>
    <source>
        <tissue evidence="1">Shoot tissue taken approximately 20 cm above the soil surface</tissue>
    </source>
</reference>
<proteinExistence type="predicted"/>
<evidence type="ECO:0000313" key="1">
    <source>
        <dbReference type="EMBL" id="JAE38850.1"/>
    </source>
</evidence>
<protein>
    <submittedName>
        <fullName evidence="1">Uncharacterized protein</fullName>
    </submittedName>
</protein>
<reference evidence="1" key="1">
    <citation type="submission" date="2014-09" db="EMBL/GenBank/DDBJ databases">
        <authorList>
            <person name="Magalhaes I.L.F."/>
            <person name="Oliveira U."/>
            <person name="Santos F.R."/>
            <person name="Vidigal T.H.D.A."/>
            <person name="Brescovit A.D."/>
            <person name="Santos A.J."/>
        </authorList>
    </citation>
    <scope>NUCLEOTIDE SEQUENCE</scope>
    <source>
        <tissue evidence="1">Shoot tissue taken approximately 20 cm above the soil surface</tissue>
    </source>
</reference>
<accession>A0A0A9HNX3</accession>